<proteinExistence type="predicted"/>
<organism evidence="2 3">
    <name type="scientific">Vitis vinifera</name>
    <name type="common">Grape</name>
    <dbReference type="NCBI Taxonomy" id="29760"/>
    <lineage>
        <taxon>Eukaryota</taxon>
        <taxon>Viridiplantae</taxon>
        <taxon>Streptophyta</taxon>
        <taxon>Embryophyta</taxon>
        <taxon>Tracheophyta</taxon>
        <taxon>Spermatophyta</taxon>
        <taxon>Magnoliopsida</taxon>
        <taxon>eudicotyledons</taxon>
        <taxon>Gunneridae</taxon>
        <taxon>Pentapetalae</taxon>
        <taxon>rosids</taxon>
        <taxon>Vitales</taxon>
        <taxon>Vitaceae</taxon>
        <taxon>Viteae</taxon>
        <taxon>Vitis</taxon>
    </lineage>
</organism>
<evidence type="ECO:0008006" key="4">
    <source>
        <dbReference type="Google" id="ProtNLM"/>
    </source>
</evidence>
<dbReference type="PANTHER" id="PTHR34222:SF37">
    <property type="entry name" value="RETROTRANSPOSON GAG DOMAIN-CONTAINING PROTEIN"/>
    <property type="match status" value="1"/>
</dbReference>
<dbReference type="AlphaFoldDB" id="A0A438IY55"/>
<dbReference type="EMBL" id="QGNW01000074">
    <property type="protein sequence ID" value="RVX01645.1"/>
    <property type="molecule type" value="Genomic_DNA"/>
</dbReference>
<dbReference type="Proteomes" id="UP000288805">
    <property type="component" value="Unassembled WGS sequence"/>
</dbReference>
<sequence>MVMSCLLHTMKPETRKINLLLTITKKGTASVTEYYNNLKGLWLELALYDDIVIKSAADTRKLKDWPKREWIFEFLMLFNQDYDLACGQILGKEPLPSLSDVFAFDCGEEIQKSVMLGKTSSLLKIRQLHLQNPLAMLGTII</sequence>
<accession>A0A438IY55</accession>
<comment type="caution">
    <text evidence="2">The sequence shown here is derived from an EMBL/GenBank/DDBJ whole genome shotgun (WGS) entry which is preliminary data.</text>
</comment>
<protein>
    <recommendedName>
        <fullName evidence="4">Retrotransposon gag domain-containing protein</fullName>
    </recommendedName>
</protein>
<name>A0A438IY55_VITVI</name>
<dbReference type="PANTHER" id="PTHR34222">
    <property type="entry name" value="GAG_PRE-INTEGRS DOMAIN-CONTAINING PROTEIN"/>
    <property type="match status" value="1"/>
</dbReference>
<dbReference type="EMBL" id="QGNW01001432">
    <property type="protein sequence ID" value="RVW41747.1"/>
    <property type="molecule type" value="Genomic_DNA"/>
</dbReference>
<evidence type="ECO:0000313" key="2">
    <source>
        <dbReference type="EMBL" id="RVX01645.1"/>
    </source>
</evidence>
<evidence type="ECO:0000313" key="3">
    <source>
        <dbReference type="Proteomes" id="UP000288805"/>
    </source>
</evidence>
<gene>
    <name evidence="2" type="ORF">CK203_024369</name>
    <name evidence="1" type="ORF">CK203_082058</name>
</gene>
<evidence type="ECO:0000313" key="1">
    <source>
        <dbReference type="EMBL" id="RVW41747.1"/>
    </source>
</evidence>
<reference evidence="2 3" key="1">
    <citation type="journal article" date="2018" name="PLoS Genet.">
        <title>Population sequencing reveals clonal diversity and ancestral inbreeding in the grapevine cultivar Chardonnay.</title>
        <authorList>
            <person name="Roach M.J."/>
            <person name="Johnson D.L."/>
            <person name="Bohlmann J."/>
            <person name="van Vuuren H.J."/>
            <person name="Jones S.J."/>
            <person name="Pretorius I.S."/>
            <person name="Schmidt S.A."/>
            <person name="Borneman A.R."/>
        </authorList>
    </citation>
    <scope>NUCLEOTIDE SEQUENCE [LARGE SCALE GENOMIC DNA]</scope>
    <source>
        <strain evidence="3">cv. Chardonnay</strain>
        <strain evidence="2">I10V1</strain>
        <tissue evidence="2">Leaf</tissue>
    </source>
</reference>